<proteinExistence type="predicted"/>
<sequence length="468" mass="51178">MELPRLRGVVVRDRANHLIEMATMRGQMPDHRLRVYDSMVGLLSDADNPTPLVRINRVVPFQHARVYGKLEWYNPFGAVKDRVAANLIGDAEERGVLEDGQKLVEPTSGNTGMGLAMISNVKGYSLTTPLSSAIPLEKRIMLRFFGADVLELDDDLCPAPGAPEGAIAKAHELADRPEFHMLDQYTNEANPGAHYKTTGPEIWKQTEGKVTHFVAGLGTCGTITGTGRFLKEQNSEIKVLGVHPQEGHDIPGVRSIRQLQQTALFRPDEYDELVEIDDGEAFGLCQRLNCEDSIIAGPSSAMALAGALRLVPDEPGVIAVVIFPDNAFKYASSMSRHLPGMDGAGEESPRERMMDTLIENTRGTPALTVDIEPAHEMMEAGSPLVIDVREYDEFRGGHIPEAVNMPLQEMSDYAAHLPEDREAPILVVCETGNRSLSGALFLTSLGYRDVRSINGGTTGWREKGLTVA</sequence>
<dbReference type="InterPro" id="IPR036052">
    <property type="entry name" value="TrpB-like_PALP_sf"/>
</dbReference>
<dbReference type="CDD" id="cd01561">
    <property type="entry name" value="CBS_like"/>
    <property type="match status" value="1"/>
</dbReference>
<protein>
    <recommendedName>
        <fullName evidence="1">Rhodanese domain-containing protein</fullName>
    </recommendedName>
</protein>
<dbReference type="Pfam" id="PF00581">
    <property type="entry name" value="Rhodanese"/>
    <property type="match status" value="1"/>
</dbReference>
<name>A0A381NSL1_9ZZZZ</name>
<gene>
    <name evidence="2" type="ORF">METZ01_LOCUS10435</name>
</gene>
<evidence type="ECO:0000313" key="2">
    <source>
        <dbReference type="EMBL" id="SUZ57581.1"/>
    </source>
</evidence>
<dbReference type="Gene3D" id="3.40.250.10">
    <property type="entry name" value="Rhodanese-like domain"/>
    <property type="match status" value="1"/>
</dbReference>
<dbReference type="AlphaFoldDB" id="A0A381NSL1"/>
<reference evidence="2" key="1">
    <citation type="submission" date="2018-05" db="EMBL/GenBank/DDBJ databases">
        <authorList>
            <person name="Lanie J.A."/>
            <person name="Ng W.-L."/>
            <person name="Kazmierczak K.M."/>
            <person name="Andrzejewski T.M."/>
            <person name="Davidsen T.M."/>
            <person name="Wayne K.J."/>
            <person name="Tettelin H."/>
            <person name="Glass J.I."/>
            <person name="Rusch D."/>
            <person name="Podicherti R."/>
            <person name="Tsui H.-C.T."/>
            <person name="Winkler M.E."/>
        </authorList>
    </citation>
    <scope>NUCLEOTIDE SEQUENCE</scope>
</reference>
<dbReference type="EMBL" id="UINC01000566">
    <property type="protein sequence ID" value="SUZ57581.1"/>
    <property type="molecule type" value="Genomic_DNA"/>
</dbReference>
<dbReference type="PROSITE" id="PS50206">
    <property type="entry name" value="RHODANESE_3"/>
    <property type="match status" value="1"/>
</dbReference>
<feature type="domain" description="Rhodanese" evidence="1">
    <location>
        <begin position="379"/>
        <end position="468"/>
    </location>
</feature>
<dbReference type="InterPro" id="IPR050214">
    <property type="entry name" value="Cys_Synth/Cystath_Beta-Synth"/>
</dbReference>
<dbReference type="PANTHER" id="PTHR10314">
    <property type="entry name" value="CYSTATHIONINE BETA-SYNTHASE"/>
    <property type="match status" value="1"/>
</dbReference>
<dbReference type="InterPro" id="IPR036873">
    <property type="entry name" value="Rhodanese-like_dom_sf"/>
</dbReference>
<dbReference type="InterPro" id="IPR001763">
    <property type="entry name" value="Rhodanese-like_dom"/>
</dbReference>
<dbReference type="SUPFAM" id="SSF52821">
    <property type="entry name" value="Rhodanese/Cell cycle control phosphatase"/>
    <property type="match status" value="1"/>
</dbReference>
<accession>A0A381NSL1</accession>
<dbReference type="CDD" id="cd00158">
    <property type="entry name" value="RHOD"/>
    <property type="match status" value="1"/>
</dbReference>
<dbReference type="Gene3D" id="3.40.50.1100">
    <property type="match status" value="2"/>
</dbReference>
<dbReference type="SMART" id="SM00450">
    <property type="entry name" value="RHOD"/>
    <property type="match status" value="1"/>
</dbReference>
<dbReference type="InterPro" id="IPR001926">
    <property type="entry name" value="TrpB-like_PALP"/>
</dbReference>
<evidence type="ECO:0000259" key="1">
    <source>
        <dbReference type="PROSITE" id="PS50206"/>
    </source>
</evidence>
<organism evidence="2">
    <name type="scientific">marine metagenome</name>
    <dbReference type="NCBI Taxonomy" id="408172"/>
    <lineage>
        <taxon>unclassified sequences</taxon>
        <taxon>metagenomes</taxon>
        <taxon>ecological metagenomes</taxon>
    </lineage>
</organism>
<dbReference type="Pfam" id="PF00291">
    <property type="entry name" value="PALP"/>
    <property type="match status" value="1"/>
</dbReference>
<dbReference type="SUPFAM" id="SSF53686">
    <property type="entry name" value="Tryptophan synthase beta subunit-like PLP-dependent enzymes"/>
    <property type="match status" value="1"/>
</dbReference>